<evidence type="ECO:0000313" key="3">
    <source>
        <dbReference type="EMBL" id="KAJ1952169.1"/>
    </source>
</evidence>
<dbReference type="InterPro" id="IPR039683">
    <property type="entry name" value="Lsm12-like"/>
</dbReference>
<feature type="compositionally biased region" description="Polar residues" evidence="1">
    <location>
        <begin position="95"/>
        <end position="108"/>
    </location>
</feature>
<keyword evidence="4" id="KW-1185">Reference proteome</keyword>
<feature type="non-terminal residue" evidence="3">
    <location>
        <position position="1"/>
    </location>
</feature>
<feature type="compositionally biased region" description="Polar residues" evidence="1">
    <location>
        <begin position="1"/>
        <end position="16"/>
    </location>
</feature>
<sequence>PVTASTNGPSAPTGATTAVRGWGNRGGPTAKNQPGSKPTGPAAPTMAARLAQSAASKQPQPTAAAIVKGAAVATGRTSGVAPAQPAAANEKAGDSTKTTLPAKSTSVAGTPAPGEKKPATAAISYSAVAAPKPIPNPPGLVKPEAKASVKPTLVATDRANPGATSKPQRSPPVEKGAPKQSLSLLKCVGLHVSITTTELATYQGVIYAYDPTMGCLVLVSEMSSADRQRVVGTDAPGQSPRTTRNYPPPMFQRNLVKNNQGNRVDIIKANHIKTIKITKAPEISESTHTPVPELLASTNPRSVNMEKVKQRYLQSMRETESAVAKIGVGVTQEAQFIFDALSKTLPCRWADNAIVVLDEIIIHPPYQPENCLANNPDSTSLARVKKILQGERQRLTQMQSGA</sequence>
<dbReference type="PANTHER" id="PTHR13542">
    <property type="entry name" value="LSM12 HOMOLOG"/>
    <property type="match status" value="1"/>
</dbReference>
<organism evidence="3 4">
    <name type="scientific">Dispira parvispora</name>
    <dbReference type="NCBI Taxonomy" id="1520584"/>
    <lineage>
        <taxon>Eukaryota</taxon>
        <taxon>Fungi</taxon>
        <taxon>Fungi incertae sedis</taxon>
        <taxon>Zoopagomycota</taxon>
        <taxon>Kickxellomycotina</taxon>
        <taxon>Dimargaritomycetes</taxon>
        <taxon>Dimargaritales</taxon>
        <taxon>Dimargaritaceae</taxon>
        <taxon>Dispira</taxon>
    </lineage>
</organism>
<reference evidence="3" key="1">
    <citation type="submission" date="2022-07" db="EMBL/GenBank/DDBJ databases">
        <title>Phylogenomic reconstructions and comparative analyses of Kickxellomycotina fungi.</title>
        <authorList>
            <person name="Reynolds N.K."/>
            <person name="Stajich J.E."/>
            <person name="Barry K."/>
            <person name="Grigoriev I.V."/>
            <person name="Crous P."/>
            <person name="Smith M.E."/>
        </authorList>
    </citation>
    <scope>NUCLEOTIDE SEQUENCE</scope>
    <source>
        <strain evidence="3">RSA 1196</strain>
    </source>
</reference>
<dbReference type="OrthoDB" id="1057137at2759"/>
<dbReference type="SMART" id="SM00995">
    <property type="entry name" value="AD"/>
    <property type="match status" value="1"/>
</dbReference>
<feature type="compositionally biased region" description="Low complexity" evidence="1">
    <location>
        <begin position="62"/>
        <end position="88"/>
    </location>
</feature>
<dbReference type="InterPro" id="IPR047574">
    <property type="entry name" value="AD"/>
</dbReference>
<feature type="region of interest" description="Disordered" evidence="1">
    <location>
        <begin position="1"/>
        <end position="116"/>
    </location>
</feature>
<gene>
    <name evidence="3" type="ORF">IWQ62_006286</name>
</gene>
<feature type="domain" description="AD" evidence="2">
    <location>
        <begin position="301"/>
        <end position="396"/>
    </location>
</feature>
<proteinExistence type="predicted"/>
<accession>A0A9W8E3R8</accession>
<name>A0A9W8E3R8_9FUNG</name>
<evidence type="ECO:0000259" key="2">
    <source>
        <dbReference type="PROSITE" id="PS52001"/>
    </source>
</evidence>
<protein>
    <recommendedName>
        <fullName evidence="2">AD domain-containing protein</fullName>
    </recommendedName>
</protein>
<dbReference type="InterPro" id="IPR019181">
    <property type="entry name" value="LSM12_ABD"/>
</dbReference>
<feature type="region of interest" description="Disordered" evidence="1">
    <location>
        <begin position="228"/>
        <end position="249"/>
    </location>
</feature>
<feature type="region of interest" description="Disordered" evidence="1">
    <location>
        <begin position="154"/>
        <end position="179"/>
    </location>
</feature>
<comment type="caution">
    <text evidence="3">The sequence shown here is derived from an EMBL/GenBank/DDBJ whole genome shotgun (WGS) entry which is preliminary data.</text>
</comment>
<dbReference type="PROSITE" id="PS52001">
    <property type="entry name" value="AD"/>
    <property type="match status" value="1"/>
</dbReference>
<dbReference type="CDD" id="cd00600">
    <property type="entry name" value="Sm_like"/>
    <property type="match status" value="1"/>
</dbReference>
<dbReference type="Gene3D" id="2.30.30.100">
    <property type="match status" value="1"/>
</dbReference>
<dbReference type="AlphaFoldDB" id="A0A9W8E3R8"/>
<evidence type="ECO:0000313" key="4">
    <source>
        <dbReference type="Proteomes" id="UP001150925"/>
    </source>
</evidence>
<dbReference type="Pfam" id="PF09793">
    <property type="entry name" value="AD"/>
    <property type="match status" value="1"/>
</dbReference>
<evidence type="ECO:0000256" key="1">
    <source>
        <dbReference type="SAM" id="MobiDB-lite"/>
    </source>
</evidence>
<dbReference type="Proteomes" id="UP001150925">
    <property type="component" value="Unassembled WGS sequence"/>
</dbReference>
<dbReference type="EMBL" id="JANBPY010003291">
    <property type="protein sequence ID" value="KAJ1952169.1"/>
    <property type="molecule type" value="Genomic_DNA"/>
</dbReference>